<dbReference type="RefSeq" id="WP_093273355.1">
    <property type="nucleotide sequence ID" value="NZ_FNOK01000042.1"/>
</dbReference>
<name>A0A1H3PK94_9PSEU</name>
<sequence length="102" mass="11365">MDEDADGWWKTRRLSKGGPLPVWVYLPGVFPWRGIGGGRDVPLRVRAAGLDISVSVPGEVLLWHQAFNGEWLGLTSFEVGNRSGRARMALIQLVSERALRPR</sequence>
<gene>
    <name evidence="1" type="ORF">SAMN05216215_104273</name>
</gene>
<dbReference type="EMBL" id="FNOK01000042">
    <property type="protein sequence ID" value="SDZ01393.1"/>
    <property type="molecule type" value="Genomic_DNA"/>
</dbReference>
<dbReference type="Proteomes" id="UP000199529">
    <property type="component" value="Unassembled WGS sequence"/>
</dbReference>
<dbReference type="OrthoDB" id="3690392at2"/>
<organism evidence="1 2">
    <name type="scientific">Saccharopolyspora shandongensis</name>
    <dbReference type="NCBI Taxonomy" id="418495"/>
    <lineage>
        <taxon>Bacteria</taxon>
        <taxon>Bacillati</taxon>
        <taxon>Actinomycetota</taxon>
        <taxon>Actinomycetes</taxon>
        <taxon>Pseudonocardiales</taxon>
        <taxon>Pseudonocardiaceae</taxon>
        <taxon>Saccharopolyspora</taxon>
    </lineage>
</organism>
<reference evidence="2" key="1">
    <citation type="submission" date="2016-10" db="EMBL/GenBank/DDBJ databases">
        <authorList>
            <person name="Varghese N."/>
            <person name="Submissions S."/>
        </authorList>
    </citation>
    <scope>NUCLEOTIDE SEQUENCE [LARGE SCALE GENOMIC DNA]</scope>
    <source>
        <strain evidence="2">CGMCC 4.3530</strain>
    </source>
</reference>
<dbReference type="AlphaFoldDB" id="A0A1H3PK94"/>
<keyword evidence="2" id="KW-1185">Reference proteome</keyword>
<evidence type="ECO:0000313" key="1">
    <source>
        <dbReference type="EMBL" id="SDZ01393.1"/>
    </source>
</evidence>
<proteinExistence type="predicted"/>
<evidence type="ECO:0000313" key="2">
    <source>
        <dbReference type="Proteomes" id="UP000199529"/>
    </source>
</evidence>
<protein>
    <submittedName>
        <fullName evidence="1">Uncharacterized protein</fullName>
    </submittedName>
</protein>
<accession>A0A1H3PK94</accession>